<keyword evidence="3" id="KW-1185">Reference proteome</keyword>
<proteinExistence type="predicted"/>
<dbReference type="Proteomes" id="UP000030764">
    <property type="component" value="Unassembled WGS sequence"/>
</dbReference>
<reference evidence="2 3" key="1">
    <citation type="journal article" date="2014" name="Nat. Genet.">
        <title>Genome and transcriptome of the porcine whipworm Trichuris suis.</title>
        <authorList>
            <person name="Jex A.R."/>
            <person name="Nejsum P."/>
            <person name="Schwarz E.M."/>
            <person name="Hu L."/>
            <person name="Young N.D."/>
            <person name="Hall R.S."/>
            <person name="Korhonen P.K."/>
            <person name="Liao S."/>
            <person name="Thamsborg S."/>
            <person name="Xia J."/>
            <person name="Xu P."/>
            <person name="Wang S."/>
            <person name="Scheerlinck J.P."/>
            <person name="Hofmann A."/>
            <person name="Sternberg P.W."/>
            <person name="Wang J."/>
            <person name="Gasser R.B."/>
        </authorList>
    </citation>
    <scope>NUCLEOTIDE SEQUENCE [LARGE SCALE GENOMIC DNA]</scope>
    <source>
        <strain evidence="2">DCEP-RM93F</strain>
        <strain evidence="1">DCEP-RM93M</strain>
    </source>
</reference>
<dbReference type="Proteomes" id="UP000030758">
    <property type="component" value="Unassembled WGS sequence"/>
</dbReference>
<dbReference type="EMBL" id="KL367566">
    <property type="protein sequence ID" value="KFD63783.1"/>
    <property type="molecule type" value="Genomic_DNA"/>
</dbReference>
<dbReference type="EMBL" id="KL363194">
    <property type="protein sequence ID" value="KFD56342.1"/>
    <property type="molecule type" value="Genomic_DNA"/>
</dbReference>
<evidence type="ECO:0000313" key="1">
    <source>
        <dbReference type="EMBL" id="KFD56342.1"/>
    </source>
</evidence>
<evidence type="ECO:0000313" key="3">
    <source>
        <dbReference type="Proteomes" id="UP000030764"/>
    </source>
</evidence>
<protein>
    <submittedName>
        <fullName evidence="2">Uncharacterized protein</fullName>
    </submittedName>
</protein>
<evidence type="ECO:0000313" key="2">
    <source>
        <dbReference type="EMBL" id="KFD63783.1"/>
    </source>
</evidence>
<name>A0A085N2T7_9BILA</name>
<gene>
    <name evidence="1" type="ORF">M513_02797</name>
    <name evidence="2" type="ORF">M514_02797</name>
</gene>
<dbReference type="AlphaFoldDB" id="A0A085N2T7"/>
<accession>A0A085N2T7</accession>
<sequence>MWDSLVTLTQRFKVTPIEHLIVCLPRMGSLRTSSWKLFNRTTPKLLWKKMCATASFANVIIFHVRWDNKAIQCTDTPLGICSGNQLLAVIRLCKELKRLGLPHPL</sequence>
<organism evidence="2">
    <name type="scientific">Trichuris suis</name>
    <name type="common">pig whipworm</name>
    <dbReference type="NCBI Taxonomy" id="68888"/>
    <lineage>
        <taxon>Eukaryota</taxon>
        <taxon>Metazoa</taxon>
        <taxon>Ecdysozoa</taxon>
        <taxon>Nematoda</taxon>
        <taxon>Enoplea</taxon>
        <taxon>Dorylaimia</taxon>
        <taxon>Trichinellida</taxon>
        <taxon>Trichuridae</taxon>
        <taxon>Trichuris</taxon>
    </lineage>
</organism>